<name>A0A8J7LY20_9BACT</name>
<organism evidence="1 2">
    <name type="scientific">Geomesophilobacter sediminis</name>
    <dbReference type="NCBI Taxonomy" id="2798584"/>
    <lineage>
        <taxon>Bacteria</taxon>
        <taxon>Pseudomonadati</taxon>
        <taxon>Thermodesulfobacteriota</taxon>
        <taxon>Desulfuromonadia</taxon>
        <taxon>Geobacterales</taxon>
        <taxon>Geobacteraceae</taxon>
        <taxon>Geomesophilobacter</taxon>
    </lineage>
</organism>
<reference evidence="1" key="1">
    <citation type="submission" date="2020-12" db="EMBL/GenBank/DDBJ databases">
        <title>Geomonas sp. Red875, isolated from river sediment.</title>
        <authorList>
            <person name="Xu Z."/>
            <person name="Zhang Z."/>
            <person name="Masuda Y."/>
            <person name="Itoh H."/>
            <person name="Senoo K."/>
        </authorList>
    </citation>
    <scope>NUCLEOTIDE SEQUENCE</scope>
    <source>
        <strain evidence="1">Red875</strain>
    </source>
</reference>
<evidence type="ECO:0000313" key="2">
    <source>
        <dbReference type="Proteomes" id="UP000636888"/>
    </source>
</evidence>
<dbReference type="RefSeq" id="WP_199382986.1">
    <property type="nucleotide sequence ID" value="NZ_JAEMHM010000004.1"/>
</dbReference>
<comment type="caution">
    <text evidence="1">The sequence shown here is derived from an EMBL/GenBank/DDBJ whole genome shotgun (WGS) entry which is preliminary data.</text>
</comment>
<protein>
    <submittedName>
        <fullName evidence="1">Uncharacterized protein</fullName>
    </submittedName>
</protein>
<dbReference type="NCBIfam" id="NF045718">
    <property type="entry name" value="two_CW_domain"/>
    <property type="match status" value="1"/>
</dbReference>
<dbReference type="AlphaFoldDB" id="A0A8J7LY20"/>
<dbReference type="EMBL" id="JAEMHM010000004">
    <property type="protein sequence ID" value="MBJ6724141.1"/>
    <property type="molecule type" value="Genomic_DNA"/>
</dbReference>
<sequence length="79" mass="8469">MNCWEFTRCGREEGGAKVEELGTCPAFPDHGTDCYRVSGALCGEAGRGSFADKLARCAACDFYALAEKEGPFLLVVGQQ</sequence>
<proteinExistence type="predicted"/>
<keyword evidence="2" id="KW-1185">Reference proteome</keyword>
<dbReference type="Proteomes" id="UP000636888">
    <property type="component" value="Unassembled WGS sequence"/>
</dbReference>
<evidence type="ECO:0000313" key="1">
    <source>
        <dbReference type="EMBL" id="MBJ6724141.1"/>
    </source>
</evidence>
<dbReference type="InterPro" id="IPR054687">
    <property type="entry name" value="Two-CW_dom"/>
</dbReference>
<gene>
    <name evidence="1" type="ORF">JFN93_05420</name>
</gene>
<accession>A0A8J7LY20</accession>